<dbReference type="Proteomes" id="UP000185934">
    <property type="component" value="Chromosome"/>
</dbReference>
<organism evidence="1 2">
    <name type="scientific">Dehalogenimonas formicexedens</name>
    <dbReference type="NCBI Taxonomy" id="1839801"/>
    <lineage>
        <taxon>Bacteria</taxon>
        <taxon>Bacillati</taxon>
        <taxon>Chloroflexota</taxon>
        <taxon>Dehalococcoidia</taxon>
        <taxon>Dehalococcoidales</taxon>
        <taxon>Dehalococcoidaceae</taxon>
        <taxon>Dehalogenimonas</taxon>
    </lineage>
</organism>
<reference evidence="2" key="1">
    <citation type="submission" date="2016-11" db="EMBL/GenBank/DDBJ databases">
        <title>Dehalogenimonas formicexedens sp. nov., a chlorinated alkane respiring bacterium isolated from contaminated groundwater.</title>
        <authorList>
            <person name="Key T.A."/>
            <person name="Bowman K.S."/>
            <person name="Lee I."/>
            <person name="Chun J."/>
            <person name="Albuquerque L."/>
            <person name="da Costa M.S."/>
            <person name="Rainey F.A."/>
            <person name="Moe W.M."/>
        </authorList>
    </citation>
    <scope>NUCLEOTIDE SEQUENCE [LARGE SCALE GENOMIC DNA]</scope>
    <source>
        <strain evidence="2">NSZ-14</strain>
    </source>
</reference>
<proteinExistence type="predicted"/>
<dbReference type="KEGG" id="dfo:Dform_01665"/>
<sequence length="478" mass="53902">MRVSEYFELGRTQSELDFVDIDIDGDVPVFVDPRALRLLETEWGGLCVHLIQDCFTEIITELGANHVQRAQGILRTLKEPNETHLGLSKRKAQGRALGNESSVDVSDSLLSSVAVRTGLLEDLEDTILLVDGIGPDIISDMTTNIIRGPLITYTQDMCNLYGIPLQEVGSGPIWDETKKEFTTIHVLQPVANNKKLLFVPKSIVRVRMDYNPDEYYRDYLLQHLRGIELGTPSSELVTLLKNGEKRVFSKDLVKKYGQGKKAALRITIEHPDVLDRYRNSKSSFTRRTLDNAELAEAIGVELPNLDVLLHDVLRVPPGTENATLFHRNVEKLISALFSPDLAYPQIERPIHDGRKRIDITYTNVAASGFFKWIGDHAPAPYVFLECKNYSRDLANPELDQIAGRFSPRRGKFGIIVCRNIEEKQAFLRKCKDTLLDDRGIVLPLDDNDLALLVEQTKDPANLPGVYPLLKTRCDEIML</sequence>
<gene>
    <name evidence="1" type="ORF">Dform_01665</name>
</gene>
<evidence type="ECO:0000313" key="2">
    <source>
        <dbReference type="Proteomes" id="UP000185934"/>
    </source>
</evidence>
<evidence type="ECO:0000313" key="1">
    <source>
        <dbReference type="EMBL" id="APV44986.1"/>
    </source>
</evidence>
<dbReference type="AlphaFoldDB" id="A0A1P8F944"/>
<dbReference type="EMBL" id="CP018258">
    <property type="protein sequence ID" value="APV44986.1"/>
    <property type="molecule type" value="Genomic_DNA"/>
</dbReference>
<dbReference type="STRING" id="1839801.Dform_01665"/>
<evidence type="ECO:0008006" key="3">
    <source>
        <dbReference type="Google" id="ProtNLM"/>
    </source>
</evidence>
<keyword evidence="2" id="KW-1185">Reference proteome</keyword>
<protein>
    <recommendedName>
        <fullName evidence="3">Restriction endonuclease</fullName>
    </recommendedName>
</protein>
<accession>A0A1P8F944</accession>
<name>A0A1P8F944_9CHLR</name>